<keyword evidence="3" id="KW-0863">Zinc-finger</keyword>
<dbReference type="PANTHER" id="PTHR24166:SF52">
    <property type="entry name" value="ANKYRIN REPEAT DOMAIN-CONTAINING PROTEIN 65"/>
    <property type="match status" value="1"/>
</dbReference>
<name>A0A6A6D5Z6_9PEZI</name>
<feature type="non-terminal residue" evidence="6">
    <location>
        <position position="1"/>
    </location>
</feature>
<keyword evidence="5" id="KW-0040">ANK repeat</keyword>
<evidence type="ECO:0000256" key="3">
    <source>
        <dbReference type="ARBA" id="ARBA00022771"/>
    </source>
</evidence>
<keyword evidence="1" id="KW-0479">Metal-binding</keyword>
<evidence type="ECO:0000256" key="4">
    <source>
        <dbReference type="ARBA" id="ARBA00022833"/>
    </source>
</evidence>
<keyword evidence="7" id="KW-1185">Reference proteome</keyword>
<gene>
    <name evidence="6" type="ORF">K469DRAFT_613016</name>
</gene>
<sequence length="163" mass="17925">VKLLLATPGVKSDSRDYFGRTLLWWAAAGGQEAIVKLLLMKYHSDPGLADNFSRTPLSIAARKGQHAVVKLLLEKHEENDIAIPNENMNMASALNADDQNNIICDICTLEIPAVDLDYHCGVCGNGDWDICQECIASGAFCMEDTHKLVRRVMRDGVWAKVPG</sequence>
<dbReference type="Gene3D" id="3.30.60.90">
    <property type="match status" value="1"/>
</dbReference>
<reference evidence="6" key="1">
    <citation type="journal article" date="2020" name="Stud. Mycol.">
        <title>101 Dothideomycetes genomes: a test case for predicting lifestyles and emergence of pathogens.</title>
        <authorList>
            <person name="Haridas S."/>
            <person name="Albert R."/>
            <person name="Binder M."/>
            <person name="Bloem J."/>
            <person name="Labutti K."/>
            <person name="Salamov A."/>
            <person name="Andreopoulos B."/>
            <person name="Baker S."/>
            <person name="Barry K."/>
            <person name="Bills G."/>
            <person name="Bluhm B."/>
            <person name="Cannon C."/>
            <person name="Castanera R."/>
            <person name="Culley D."/>
            <person name="Daum C."/>
            <person name="Ezra D."/>
            <person name="Gonzalez J."/>
            <person name="Henrissat B."/>
            <person name="Kuo A."/>
            <person name="Liang C."/>
            <person name="Lipzen A."/>
            <person name="Lutzoni F."/>
            <person name="Magnuson J."/>
            <person name="Mondo S."/>
            <person name="Nolan M."/>
            <person name="Ohm R."/>
            <person name="Pangilinan J."/>
            <person name="Park H.-J."/>
            <person name="Ramirez L."/>
            <person name="Alfaro M."/>
            <person name="Sun H."/>
            <person name="Tritt A."/>
            <person name="Yoshinaga Y."/>
            <person name="Zwiers L.-H."/>
            <person name="Turgeon B."/>
            <person name="Goodwin S."/>
            <person name="Spatafora J."/>
            <person name="Crous P."/>
            <person name="Grigoriev I."/>
        </authorList>
    </citation>
    <scope>NUCLEOTIDE SEQUENCE</scope>
    <source>
        <strain evidence="6">CBS 207.26</strain>
    </source>
</reference>
<dbReference type="OrthoDB" id="3688702at2759"/>
<evidence type="ECO:0000313" key="7">
    <source>
        <dbReference type="Proteomes" id="UP000800200"/>
    </source>
</evidence>
<organism evidence="6 7">
    <name type="scientific">Zopfia rhizophila CBS 207.26</name>
    <dbReference type="NCBI Taxonomy" id="1314779"/>
    <lineage>
        <taxon>Eukaryota</taxon>
        <taxon>Fungi</taxon>
        <taxon>Dikarya</taxon>
        <taxon>Ascomycota</taxon>
        <taxon>Pezizomycotina</taxon>
        <taxon>Dothideomycetes</taxon>
        <taxon>Dothideomycetes incertae sedis</taxon>
        <taxon>Zopfiaceae</taxon>
        <taxon>Zopfia</taxon>
    </lineage>
</organism>
<dbReference type="InterPro" id="IPR043145">
    <property type="entry name" value="Znf_ZZ_sf"/>
</dbReference>
<dbReference type="EMBL" id="ML994765">
    <property type="protein sequence ID" value="KAF2174831.1"/>
    <property type="molecule type" value="Genomic_DNA"/>
</dbReference>
<dbReference type="Pfam" id="PF12796">
    <property type="entry name" value="Ank_2"/>
    <property type="match status" value="1"/>
</dbReference>
<dbReference type="InterPro" id="IPR050889">
    <property type="entry name" value="Dendritic_Spine_Reg/Scaffold"/>
</dbReference>
<dbReference type="InterPro" id="IPR036770">
    <property type="entry name" value="Ankyrin_rpt-contain_sf"/>
</dbReference>
<dbReference type="SMART" id="SM00248">
    <property type="entry name" value="ANK"/>
    <property type="match status" value="2"/>
</dbReference>
<dbReference type="GO" id="GO:0008270">
    <property type="term" value="F:zinc ion binding"/>
    <property type="evidence" value="ECO:0007669"/>
    <property type="project" value="UniProtKB-KW"/>
</dbReference>
<dbReference type="Gene3D" id="1.25.40.20">
    <property type="entry name" value="Ankyrin repeat-containing domain"/>
    <property type="match status" value="1"/>
</dbReference>
<keyword evidence="4" id="KW-0862">Zinc</keyword>
<protein>
    <submittedName>
        <fullName evidence="6">Uncharacterized protein</fullName>
    </submittedName>
</protein>
<evidence type="ECO:0000256" key="5">
    <source>
        <dbReference type="ARBA" id="ARBA00023043"/>
    </source>
</evidence>
<dbReference type="AlphaFoldDB" id="A0A6A6D5Z6"/>
<evidence type="ECO:0000256" key="1">
    <source>
        <dbReference type="ARBA" id="ARBA00022723"/>
    </source>
</evidence>
<accession>A0A6A6D5Z6</accession>
<dbReference type="PANTHER" id="PTHR24166">
    <property type="entry name" value="ROLLING PEBBLES, ISOFORM B"/>
    <property type="match status" value="1"/>
</dbReference>
<keyword evidence="2" id="KW-0677">Repeat</keyword>
<dbReference type="SUPFAM" id="SSF57850">
    <property type="entry name" value="RING/U-box"/>
    <property type="match status" value="1"/>
</dbReference>
<proteinExistence type="predicted"/>
<dbReference type="InterPro" id="IPR002110">
    <property type="entry name" value="Ankyrin_rpt"/>
</dbReference>
<dbReference type="Proteomes" id="UP000800200">
    <property type="component" value="Unassembled WGS sequence"/>
</dbReference>
<evidence type="ECO:0000256" key="2">
    <source>
        <dbReference type="ARBA" id="ARBA00022737"/>
    </source>
</evidence>
<dbReference type="SUPFAM" id="SSF48403">
    <property type="entry name" value="Ankyrin repeat"/>
    <property type="match status" value="1"/>
</dbReference>
<evidence type="ECO:0000313" key="6">
    <source>
        <dbReference type="EMBL" id="KAF2174831.1"/>
    </source>
</evidence>